<feature type="compositionally biased region" description="Low complexity" evidence="1">
    <location>
        <begin position="10"/>
        <end position="20"/>
    </location>
</feature>
<feature type="compositionally biased region" description="Low complexity" evidence="1">
    <location>
        <begin position="800"/>
        <end position="809"/>
    </location>
</feature>
<dbReference type="InterPro" id="IPR011009">
    <property type="entry name" value="Kinase-like_dom_sf"/>
</dbReference>
<dbReference type="InterPro" id="IPR018247">
    <property type="entry name" value="EF_Hand_1_Ca_BS"/>
</dbReference>
<sequence>MTSPDPFGDTQPASAAPASPTAAFDATAVANASVDALNGGTESSPRPLKVGNSYNAIANTKESRRADAIPNLEMWKAVLPKAWAGNMNEYDLMDHVMLPISKEVVRQMVSGMLAGAATEIQAAKDKYASRPPPPEAGGYQPKDEKYMCLQLVNLCNALVKSFEPSNRPTFFDTTKVTLPSLDEDSHSTKPDITATRPGITTMPKSWNEPGLTGELKHDLDAMDKATDAGSRGSIQLARSGRNLIMMGRCYSFTLALFQHHNARIVCFDRTGFLVSTVFDWLDGNVLATFLYRLYNPPGHPGCMDGDDFSVSPLSLTAKPFIYAQLCNDDFYATMFSTTETALGKSLRFIAARRRGDKQELVHCITIGKVIYQSDGLFSRATRVYRVIIEEDLKPGSRDAPTVYAMKDSWREASRRAEVDFYDLIKEHCVREGINMDEEGVVQCHGSVDLSEDGFLSPEDVHAQRSRLLKDGPDARRVRHHTRTLITPVGRPLKQFKRTRDLAVAFRDAIHHHQIAYEAGVLHRDVSDGNVMFVENIPDDQPPRGFLLDYDYAEFTSAGNAAFAQTFKHRVKTGVEELEKSLKNGTGTQPFICIERLVKETSVKHAHYHDLESFYWLLIWMLLRHIAHKHSNGAVCRCCSELFDSGSSAKKMDWVHTSTSAIFDENHPLCGLIDNFRVATAAQNPRQVARPVRPLPRSGSAPRALPPPPPAVPPVPLTYTEVLWTFDAFLSQAEPWPMVEPALEFKLPETRGTNHKFTSGTGGPGTGVGSRGGAAKRKPDNTELPDPVDEEHHSKRRSATRSRGSARAAG</sequence>
<dbReference type="Proteomes" id="UP000815677">
    <property type="component" value="Unassembled WGS sequence"/>
</dbReference>
<proteinExistence type="predicted"/>
<dbReference type="PANTHER" id="PTHR38248">
    <property type="entry name" value="FUNK1 6"/>
    <property type="match status" value="1"/>
</dbReference>
<gene>
    <name evidence="3" type="ORF">MCHLO_00912</name>
</gene>
<reference evidence="3" key="1">
    <citation type="submission" date="2014-09" db="EMBL/GenBank/DDBJ databases">
        <title>Genome sequence of the luminous mushroom Mycena chlorophos for searching fungal bioluminescence genes.</title>
        <authorList>
            <person name="Tanaka Y."/>
            <person name="Kasuga D."/>
            <person name="Oba Y."/>
            <person name="Hase S."/>
            <person name="Sato K."/>
            <person name="Oba Y."/>
            <person name="Sakakibara Y."/>
        </authorList>
    </citation>
    <scope>NUCLEOTIDE SEQUENCE</scope>
</reference>
<organism evidence="3 4">
    <name type="scientific">Mycena chlorophos</name>
    <name type="common">Agaric fungus</name>
    <name type="synonym">Agaricus chlorophos</name>
    <dbReference type="NCBI Taxonomy" id="658473"/>
    <lineage>
        <taxon>Eukaryota</taxon>
        <taxon>Fungi</taxon>
        <taxon>Dikarya</taxon>
        <taxon>Basidiomycota</taxon>
        <taxon>Agaricomycotina</taxon>
        <taxon>Agaricomycetes</taxon>
        <taxon>Agaricomycetidae</taxon>
        <taxon>Agaricales</taxon>
        <taxon>Marasmiineae</taxon>
        <taxon>Mycenaceae</taxon>
        <taxon>Mycena</taxon>
    </lineage>
</organism>
<feature type="region of interest" description="Disordered" evidence="1">
    <location>
        <begin position="182"/>
        <end position="207"/>
    </location>
</feature>
<feature type="compositionally biased region" description="Gly residues" evidence="1">
    <location>
        <begin position="759"/>
        <end position="771"/>
    </location>
</feature>
<protein>
    <recommendedName>
        <fullName evidence="2">Fungal-type protein kinase domain-containing protein</fullName>
    </recommendedName>
</protein>
<dbReference type="SUPFAM" id="SSF56112">
    <property type="entry name" value="Protein kinase-like (PK-like)"/>
    <property type="match status" value="1"/>
</dbReference>
<feature type="region of interest" description="Disordered" evidence="1">
    <location>
        <begin position="1"/>
        <end position="20"/>
    </location>
</feature>
<dbReference type="Pfam" id="PF17667">
    <property type="entry name" value="Pkinase_fungal"/>
    <property type="match status" value="1"/>
</dbReference>
<dbReference type="PROSITE" id="PS00018">
    <property type="entry name" value="EF_HAND_1"/>
    <property type="match status" value="1"/>
</dbReference>
<feature type="region of interest" description="Disordered" evidence="1">
    <location>
        <begin position="683"/>
        <end position="711"/>
    </location>
</feature>
<keyword evidence="4" id="KW-1185">Reference proteome</keyword>
<feature type="domain" description="Fungal-type protein kinase" evidence="2">
    <location>
        <begin position="356"/>
        <end position="620"/>
    </location>
</feature>
<evidence type="ECO:0000313" key="4">
    <source>
        <dbReference type="Proteomes" id="UP000815677"/>
    </source>
</evidence>
<evidence type="ECO:0000313" key="3">
    <source>
        <dbReference type="EMBL" id="GAT43223.1"/>
    </source>
</evidence>
<feature type="region of interest" description="Disordered" evidence="1">
    <location>
        <begin position="750"/>
        <end position="809"/>
    </location>
</feature>
<name>A0ABQ0KWD9_MYCCL</name>
<dbReference type="InterPro" id="IPR040976">
    <property type="entry name" value="Pkinase_fungal"/>
</dbReference>
<evidence type="ECO:0000256" key="1">
    <source>
        <dbReference type="SAM" id="MobiDB-lite"/>
    </source>
</evidence>
<dbReference type="EMBL" id="DF838735">
    <property type="protein sequence ID" value="GAT43223.1"/>
    <property type="molecule type" value="Genomic_DNA"/>
</dbReference>
<dbReference type="PANTHER" id="PTHR38248:SF2">
    <property type="entry name" value="FUNK1 11"/>
    <property type="match status" value="1"/>
</dbReference>
<accession>A0ABQ0KWD9</accession>
<evidence type="ECO:0000259" key="2">
    <source>
        <dbReference type="Pfam" id="PF17667"/>
    </source>
</evidence>